<keyword evidence="3" id="KW-1185">Reference proteome</keyword>
<feature type="non-terminal residue" evidence="2">
    <location>
        <position position="65"/>
    </location>
</feature>
<dbReference type="EMBL" id="JAPDRL010000577">
    <property type="protein sequence ID" value="KAJ9651137.1"/>
    <property type="molecule type" value="Genomic_DNA"/>
</dbReference>
<evidence type="ECO:0000256" key="1">
    <source>
        <dbReference type="SAM" id="Phobius"/>
    </source>
</evidence>
<keyword evidence="1" id="KW-1133">Transmembrane helix</keyword>
<reference evidence="2" key="1">
    <citation type="submission" date="2022-10" db="EMBL/GenBank/DDBJ databases">
        <title>Culturing micro-colonial fungi from biological soil crusts in the Mojave desert and describing Neophaeococcomyces mojavensis, and introducing the new genera and species Taxawa tesnikishii.</title>
        <authorList>
            <person name="Kurbessoian T."/>
            <person name="Stajich J.E."/>
        </authorList>
    </citation>
    <scope>NUCLEOTIDE SEQUENCE</scope>
    <source>
        <strain evidence="2">TK_1</strain>
    </source>
</reference>
<keyword evidence="1" id="KW-0472">Membrane</keyword>
<sequence length="65" mass="7016">MAFSPPFSSSHGNAIEIVERVMSVLSMLGTNFIIGTFVAFPAFRKPINRLILYATIGNALTNVAT</sequence>
<accession>A0ABQ9NEB2</accession>
<comment type="caution">
    <text evidence="2">The sequence shown here is derived from an EMBL/GenBank/DDBJ whole genome shotgun (WGS) entry which is preliminary data.</text>
</comment>
<keyword evidence="1" id="KW-0812">Transmembrane</keyword>
<name>A0ABQ9NEB2_9PEZI</name>
<protein>
    <submittedName>
        <fullName evidence="2">Uncharacterized protein</fullName>
    </submittedName>
</protein>
<proteinExistence type="predicted"/>
<dbReference type="Proteomes" id="UP001172684">
    <property type="component" value="Unassembled WGS sequence"/>
</dbReference>
<feature type="transmembrane region" description="Helical" evidence="1">
    <location>
        <begin position="20"/>
        <end position="43"/>
    </location>
</feature>
<gene>
    <name evidence="2" type="ORF">H2201_009283</name>
</gene>
<organism evidence="2 3">
    <name type="scientific">Coniosporium apollinis</name>
    <dbReference type="NCBI Taxonomy" id="61459"/>
    <lineage>
        <taxon>Eukaryota</taxon>
        <taxon>Fungi</taxon>
        <taxon>Dikarya</taxon>
        <taxon>Ascomycota</taxon>
        <taxon>Pezizomycotina</taxon>
        <taxon>Dothideomycetes</taxon>
        <taxon>Dothideomycetes incertae sedis</taxon>
        <taxon>Coniosporium</taxon>
    </lineage>
</organism>
<evidence type="ECO:0000313" key="3">
    <source>
        <dbReference type="Proteomes" id="UP001172684"/>
    </source>
</evidence>
<evidence type="ECO:0000313" key="2">
    <source>
        <dbReference type="EMBL" id="KAJ9651137.1"/>
    </source>
</evidence>